<dbReference type="InterPro" id="IPR051164">
    <property type="entry name" value="NmrA-like_oxidored"/>
</dbReference>
<evidence type="ECO:0000313" key="2">
    <source>
        <dbReference type="EMBL" id="KAH7144259.1"/>
    </source>
</evidence>
<dbReference type="PANTHER" id="PTHR42748">
    <property type="entry name" value="NITROGEN METABOLITE REPRESSION PROTEIN NMRA FAMILY MEMBER"/>
    <property type="match status" value="1"/>
</dbReference>
<evidence type="ECO:0000256" key="1">
    <source>
        <dbReference type="ARBA" id="ARBA00022857"/>
    </source>
</evidence>
<protein>
    <recommendedName>
        <fullName evidence="4">NmrA-like domain-containing protein</fullName>
    </recommendedName>
</protein>
<evidence type="ECO:0008006" key="4">
    <source>
        <dbReference type="Google" id="ProtNLM"/>
    </source>
</evidence>
<dbReference type="PANTHER" id="PTHR42748:SF25">
    <property type="entry name" value="NMRA FAMILY PROTEIN"/>
    <property type="match status" value="1"/>
</dbReference>
<dbReference type="Gene3D" id="3.40.50.720">
    <property type="entry name" value="NAD(P)-binding Rossmann-like Domain"/>
    <property type="match status" value="1"/>
</dbReference>
<name>A0A9P9EUR8_9HYPO</name>
<keyword evidence="1" id="KW-0521">NADP</keyword>
<evidence type="ECO:0000313" key="3">
    <source>
        <dbReference type="Proteomes" id="UP000717696"/>
    </source>
</evidence>
<dbReference type="OrthoDB" id="9997102at2759"/>
<reference evidence="2" key="1">
    <citation type="journal article" date="2021" name="Nat. Commun.">
        <title>Genetic determinants of endophytism in the Arabidopsis root mycobiome.</title>
        <authorList>
            <person name="Mesny F."/>
            <person name="Miyauchi S."/>
            <person name="Thiergart T."/>
            <person name="Pickel B."/>
            <person name="Atanasova L."/>
            <person name="Karlsson M."/>
            <person name="Huettel B."/>
            <person name="Barry K.W."/>
            <person name="Haridas S."/>
            <person name="Chen C."/>
            <person name="Bauer D."/>
            <person name="Andreopoulos W."/>
            <person name="Pangilinan J."/>
            <person name="LaButti K."/>
            <person name="Riley R."/>
            <person name="Lipzen A."/>
            <person name="Clum A."/>
            <person name="Drula E."/>
            <person name="Henrissat B."/>
            <person name="Kohler A."/>
            <person name="Grigoriev I.V."/>
            <person name="Martin F.M."/>
            <person name="Hacquard S."/>
        </authorList>
    </citation>
    <scope>NUCLEOTIDE SEQUENCE</scope>
    <source>
        <strain evidence="2">MPI-CAGE-AT-0021</strain>
    </source>
</reference>
<dbReference type="SUPFAM" id="SSF51735">
    <property type="entry name" value="NAD(P)-binding Rossmann-fold domains"/>
    <property type="match status" value="1"/>
</dbReference>
<comment type="caution">
    <text evidence="2">The sequence shown here is derived from an EMBL/GenBank/DDBJ whole genome shotgun (WGS) entry which is preliminary data.</text>
</comment>
<gene>
    <name evidence="2" type="ORF">B0J13DRAFT_622823</name>
</gene>
<organism evidence="2 3">
    <name type="scientific">Dactylonectria estremocensis</name>
    <dbReference type="NCBI Taxonomy" id="1079267"/>
    <lineage>
        <taxon>Eukaryota</taxon>
        <taxon>Fungi</taxon>
        <taxon>Dikarya</taxon>
        <taxon>Ascomycota</taxon>
        <taxon>Pezizomycotina</taxon>
        <taxon>Sordariomycetes</taxon>
        <taxon>Hypocreomycetidae</taxon>
        <taxon>Hypocreales</taxon>
        <taxon>Nectriaceae</taxon>
        <taxon>Dactylonectria</taxon>
    </lineage>
</organism>
<keyword evidence="3" id="KW-1185">Reference proteome</keyword>
<dbReference type="InterPro" id="IPR036291">
    <property type="entry name" value="NAD(P)-bd_dom_sf"/>
</dbReference>
<dbReference type="AlphaFoldDB" id="A0A9P9EUR8"/>
<accession>A0A9P9EUR8</accession>
<dbReference type="GO" id="GO:0005634">
    <property type="term" value="C:nucleus"/>
    <property type="evidence" value="ECO:0007669"/>
    <property type="project" value="TreeGrafter"/>
</dbReference>
<dbReference type="EMBL" id="JAGMUU010000010">
    <property type="protein sequence ID" value="KAH7144259.1"/>
    <property type="molecule type" value="Genomic_DNA"/>
</dbReference>
<proteinExistence type="predicted"/>
<sequence length="201" mass="21830">MARALLITGATDNQGGAVVDALFSKDSSDFLILAAIRDAESTRAEQLTAKSASIKFIKGDLNSVPGLLASAKKVAGNMSLRGVYSVQVSVGKGVTLEGERVERGGDEKSWDNLTPVPHFKTKHEIEHCLCDSTAKHPMGWKILRPVIFMENLHPGFAGKVFLTSLRDTMRDKPLQWVATKDIGYFTAGEPVGTTFRCSARH</sequence>
<dbReference type="Proteomes" id="UP000717696">
    <property type="component" value="Unassembled WGS sequence"/>
</dbReference>